<accession>A0ABW2WMD6</accession>
<dbReference type="PANTHER" id="PTHR12001">
    <property type="entry name" value="GERANYLGERANYL PYROPHOSPHATE SYNTHASE"/>
    <property type="match status" value="1"/>
</dbReference>
<organism evidence="5 6">
    <name type="scientific">Streptomyces sanglieri</name>
    <dbReference type="NCBI Taxonomy" id="193460"/>
    <lineage>
        <taxon>Bacteria</taxon>
        <taxon>Bacillati</taxon>
        <taxon>Actinomycetota</taxon>
        <taxon>Actinomycetes</taxon>
        <taxon>Kitasatosporales</taxon>
        <taxon>Streptomycetaceae</taxon>
        <taxon>Streptomyces</taxon>
    </lineage>
</organism>
<dbReference type="SFLD" id="SFLDS00005">
    <property type="entry name" value="Isoprenoid_Synthase_Type_I"/>
    <property type="match status" value="1"/>
</dbReference>
<keyword evidence="2" id="KW-0460">Magnesium</keyword>
<proteinExistence type="predicted"/>
<dbReference type="Pfam" id="PF00348">
    <property type="entry name" value="polyprenyl_synt"/>
    <property type="match status" value="1"/>
</dbReference>
<feature type="domain" description="AttH" evidence="4">
    <location>
        <begin position="84"/>
        <end position="184"/>
    </location>
</feature>
<dbReference type="PANTHER" id="PTHR12001:SF44">
    <property type="entry name" value="GERANYLGERANYL PYROPHOSPHATE SYNTHASE"/>
    <property type="match status" value="1"/>
</dbReference>
<dbReference type="PROSITE" id="PS00444">
    <property type="entry name" value="POLYPRENYL_SYNTHASE_2"/>
    <property type="match status" value="1"/>
</dbReference>
<evidence type="ECO:0000256" key="1">
    <source>
        <dbReference type="ARBA" id="ARBA00022723"/>
    </source>
</evidence>
<gene>
    <name evidence="5" type="ORF">ACFQ2K_07485</name>
</gene>
<dbReference type="SUPFAM" id="SSF48576">
    <property type="entry name" value="Terpenoid synthases"/>
    <property type="match status" value="1"/>
</dbReference>
<feature type="compositionally biased region" description="Low complexity" evidence="3">
    <location>
        <begin position="713"/>
        <end position="729"/>
    </location>
</feature>
<dbReference type="Pfam" id="PF17186">
    <property type="entry name" value="Lipocalin_9"/>
    <property type="match status" value="1"/>
</dbReference>
<feature type="region of interest" description="Disordered" evidence="3">
    <location>
        <begin position="658"/>
        <end position="738"/>
    </location>
</feature>
<evidence type="ECO:0000259" key="4">
    <source>
        <dbReference type="Pfam" id="PF07143"/>
    </source>
</evidence>
<dbReference type="EMBL" id="JBHTGL010000008">
    <property type="protein sequence ID" value="MFD0622694.1"/>
    <property type="molecule type" value="Genomic_DNA"/>
</dbReference>
<comment type="caution">
    <text evidence="5">The sequence shown here is derived from an EMBL/GenBank/DDBJ whole genome shotgun (WGS) entry which is preliminary data.</text>
</comment>
<evidence type="ECO:0000256" key="3">
    <source>
        <dbReference type="SAM" id="MobiDB-lite"/>
    </source>
</evidence>
<dbReference type="SUPFAM" id="SSF159245">
    <property type="entry name" value="AttH-like"/>
    <property type="match status" value="1"/>
</dbReference>
<evidence type="ECO:0000313" key="5">
    <source>
        <dbReference type="EMBL" id="MFD0622694.1"/>
    </source>
</evidence>
<dbReference type="InterPro" id="IPR008949">
    <property type="entry name" value="Isoprenoid_synthase_dom_sf"/>
</dbReference>
<dbReference type="Gene3D" id="1.10.600.10">
    <property type="entry name" value="Farnesyl Diphosphate Synthase"/>
    <property type="match status" value="1"/>
</dbReference>
<dbReference type="InterPro" id="IPR023374">
    <property type="entry name" value="AttH-like_dom_sf"/>
</dbReference>
<evidence type="ECO:0000256" key="2">
    <source>
        <dbReference type="ARBA" id="ARBA00022842"/>
    </source>
</evidence>
<dbReference type="InterPro" id="IPR000092">
    <property type="entry name" value="Polyprenyl_synt"/>
</dbReference>
<dbReference type="PROSITE" id="PS00723">
    <property type="entry name" value="POLYPRENYL_SYNTHASE_1"/>
    <property type="match status" value="1"/>
</dbReference>
<feature type="compositionally biased region" description="Low complexity" evidence="3">
    <location>
        <begin position="678"/>
        <end position="688"/>
    </location>
</feature>
<dbReference type="InterPro" id="IPR010791">
    <property type="entry name" value="AttH_dom"/>
</dbReference>
<reference evidence="6" key="1">
    <citation type="journal article" date="2019" name="Int. J. Syst. Evol. Microbiol.">
        <title>The Global Catalogue of Microorganisms (GCM) 10K type strain sequencing project: providing services to taxonomists for standard genome sequencing and annotation.</title>
        <authorList>
            <consortium name="The Broad Institute Genomics Platform"/>
            <consortium name="The Broad Institute Genome Sequencing Center for Infectious Disease"/>
            <person name="Wu L."/>
            <person name="Ma J."/>
        </authorList>
    </citation>
    <scope>NUCLEOTIDE SEQUENCE [LARGE SCALE GENOMIC DNA]</scope>
    <source>
        <strain evidence="6">JCM 12607</strain>
    </source>
</reference>
<protein>
    <submittedName>
        <fullName evidence="5">Polyprenyl synthetase family protein</fullName>
    </submittedName>
</protein>
<dbReference type="Gene3D" id="2.40.370.10">
    <property type="entry name" value="AttH-like domain"/>
    <property type="match status" value="2"/>
</dbReference>
<name>A0ABW2WMD6_9ACTN</name>
<keyword evidence="1" id="KW-0479">Metal-binding</keyword>
<keyword evidence="6" id="KW-1185">Reference proteome</keyword>
<dbReference type="Pfam" id="PF07143">
    <property type="entry name" value="CrtC"/>
    <property type="match status" value="1"/>
</dbReference>
<sequence length="809" mass="87132">MATITRHEDVCDRTAEPGYICYFMHADAAGVSKSSWVTPGAHRSMREAVSGDRAMDQRVRVALMDVLADGPLLPDRPIEQPVSSSATSLDISLGDLAHLRRQKDGTYRLGLPGRQSHFDLTLVPRKPAVPQLNDAGYWPGRFPDNGDALTTHVLPRLDVHGSVVTQQGTRVEVEGQAWFEHTWGGAWHRATREPHTGDRVWQRAGVQLDNGWEISAAHYCCEDPRTGARSGEVLSATVIAPDGTVGYHAMSWQPTRHWTSAATLNTYPTAVRLVVADLDLDVEVTAPETRHEIRALATGRAVWEGPAKVTGTLGATPVTGLAFLETLPVNTVCDFEHYTRRAHAIACEEAAAVYPPDPTGDLTALAGTEHGPHLDPATRNRLGKALSEPVRDLLDGPGRAWRSYAGLAVLSLFGVDPEPYRPLAAATELLHTASLIIDDIQDESPLRRGRPTAHQRFGTAASITAGTAAYFTFDPLIQRIPQHDAATMLRVYRLYLRALRTAHTGQALDIAGHREAFDRAVDTGDNHALVESIRTAHRLKTGTPVRCFAEAAAVLAGAGEEQIAAIGQYFEAVGTVYQISDDVADLDGVSTAEDRSQGRTSKLPAEDLRNGKISYPVAHALARLGTADRRCLRDALYKEDAAAAGEAVGLLTGCGTPMPSLPSPARRSTRPGHPSNVSCPRPSRRPCSTPWAGTPRSESPTRPHPFPAPDTVGPRIGKPARRPGPAGEPGRARPRTRCPGASRMVLAAAAQCNGGARARLGVVVRRASLHFTLTGEGGYATRQRTSEMVEMGSGVVVDPATAWQVPRRR</sequence>
<evidence type="ECO:0000313" key="6">
    <source>
        <dbReference type="Proteomes" id="UP001596915"/>
    </source>
</evidence>
<dbReference type="Proteomes" id="UP001596915">
    <property type="component" value="Unassembled WGS sequence"/>
</dbReference>
<dbReference type="InterPro" id="IPR033749">
    <property type="entry name" value="Polyprenyl_synt_CS"/>
</dbReference>